<dbReference type="InterPro" id="IPR011990">
    <property type="entry name" value="TPR-like_helical_dom_sf"/>
</dbReference>
<reference evidence="8" key="1">
    <citation type="journal article" date="2019" name="Nat. Commun.">
        <title>Expansion of phycobilisome linker gene families in mesophilic red algae.</title>
        <authorList>
            <person name="Lee J."/>
            <person name="Kim D."/>
            <person name="Bhattacharya D."/>
            <person name="Yoon H.S."/>
        </authorList>
    </citation>
    <scope>NUCLEOTIDE SEQUENCE [LARGE SCALE GENOMIC DNA]</scope>
    <source>
        <strain evidence="8">CCMP 1328</strain>
    </source>
</reference>
<dbReference type="Gene3D" id="1.20.930.20">
    <property type="entry name" value="Adaptor protein Cbl, N-terminal domain"/>
    <property type="match status" value="1"/>
</dbReference>
<feature type="domain" description="Protein kinase" evidence="6">
    <location>
        <begin position="253"/>
        <end position="517"/>
    </location>
</feature>
<dbReference type="InterPro" id="IPR000719">
    <property type="entry name" value="Prot_kinase_dom"/>
</dbReference>
<gene>
    <name evidence="7" type="ORF">FVE85_4592</name>
</gene>
<evidence type="ECO:0000313" key="7">
    <source>
        <dbReference type="EMBL" id="KAA8490347.1"/>
    </source>
</evidence>
<dbReference type="InterPro" id="IPR036537">
    <property type="entry name" value="Adaptor_Cbl_N_dom_sf"/>
</dbReference>
<feature type="compositionally biased region" description="Low complexity" evidence="5">
    <location>
        <begin position="555"/>
        <end position="575"/>
    </location>
</feature>
<dbReference type="InterPro" id="IPR006597">
    <property type="entry name" value="Sel1-like"/>
</dbReference>
<comment type="caution">
    <text evidence="7">The sequence shown here is derived from an EMBL/GenBank/DDBJ whole genome shotgun (WGS) entry which is preliminary data.</text>
</comment>
<dbReference type="InterPro" id="IPR050767">
    <property type="entry name" value="Sel1_AlgK"/>
</dbReference>
<dbReference type="GO" id="GO:0004672">
    <property type="term" value="F:protein kinase activity"/>
    <property type="evidence" value="ECO:0007669"/>
    <property type="project" value="InterPro"/>
</dbReference>
<evidence type="ECO:0000256" key="2">
    <source>
        <dbReference type="ARBA" id="ARBA00022840"/>
    </source>
</evidence>
<dbReference type="GO" id="GO:0007166">
    <property type="term" value="P:cell surface receptor signaling pathway"/>
    <property type="evidence" value="ECO:0007669"/>
    <property type="project" value="InterPro"/>
</dbReference>
<dbReference type="PROSITE" id="PS50011">
    <property type="entry name" value="PROTEIN_KINASE_DOM"/>
    <property type="match status" value="1"/>
</dbReference>
<keyword evidence="1 4" id="KW-0547">Nucleotide-binding</keyword>
<evidence type="ECO:0000256" key="5">
    <source>
        <dbReference type="SAM" id="MobiDB-lite"/>
    </source>
</evidence>
<evidence type="ECO:0000256" key="4">
    <source>
        <dbReference type="PROSITE-ProRule" id="PRU10141"/>
    </source>
</evidence>
<dbReference type="Gene3D" id="1.10.510.10">
    <property type="entry name" value="Transferase(Phosphotransferase) domain 1"/>
    <property type="match status" value="1"/>
</dbReference>
<dbReference type="OMA" id="NLGHFYE"/>
<dbReference type="Gene3D" id="3.30.200.20">
    <property type="entry name" value="Phosphorylase Kinase, domain 1"/>
    <property type="match status" value="1"/>
</dbReference>
<dbReference type="InterPro" id="IPR059179">
    <property type="entry name" value="MLKL-like_MCAfunc"/>
</dbReference>
<name>A0A5J4YIQ8_PORPP</name>
<feature type="binding site" evidence="4">
    <location>
        <position position="280"/>
    </location>
    <ligand>
        <name>ATP</name>
        <dbReference type="ChEBI" id="CHEBI:30616"/>
    </ligand>
</feature>
<dbReference type="AlphaFoldDB" id="A0A5J4YIQ8"/>
<feature type="compositionally biased region" description="Basic and acidic residues" evidence="5">
    <location>
        <begin position="707"/>
        <end position="742"/>
    </location>
</feature>
<dbReference type="GO" id="GO:0005524">
    <property type="term" value="F:ATP binding"/>
    <property type="evidence" value="ECO:0007669"/>
    <property type="project" value="UniProtKB-UniRule"/>
</dbReference>
<evidence type="ECO:0000256" key="1">
    <source>
        <dbReference type="ARBA" id="ARBA00022741"/>
    </source>
</evidence>
<sequence>MAAGRAAERAAFEEALKVGGTIANDVGEVLPYVAAAYAVIKVIVELAQAARAMHDTCKQLAKQAAGIESVLLDYFGGQGEKMRSGTDQVQHGRLLECLADLTSALESTCSLVEKFSSADRWNEKVWRVMRAKNYQAEFQTCSDTLDKLEAQLSRIVLFKLADSHKRGTHVQEHRHQQILLALEKDRVNDRPKLEEQLGSGPEKSAILQMHSLRVDIHKPYTDASNSSGLSTGPTKTEPWYVDVSHVRKERDEFDEYVMLGSGGFGTVYRGMCLGLRVAIKEVPTPTQNALIELKNELGTMWRLAHANIIQTRGGFYMLESDGQRRRASFILLEYAAKGSLDRHMFRNGIQGVLPRAQLLDIFVGIVNGLKYLHSAKLIHRDIKPQNILLTEEYTAKISDFGLATVKNTGSQAKTKAGTDAYMAPEVMRGDRYDRTCDVWSFGVMLYEMVLGEPMFGSATSAEIDRTLSDPTKGVPWHRLKKSTYANAWPTWLVDTAKACLRMNARERPSMAKISVAFCKEQACVSAIASSSDASTVEVGALGARVSHVTVASGRSGAAVSSTGGSSAGPSGSRPVQAQVLSADDKLRYAEEWEKAGNMAHAYEYFKLAAESGAAEGQFRLGKILLDGSHGRSQHLEHGAGWVRAAAEKGRTDAMIEYGRCHHSGRGVPQNWSLAKEWYAKAAKLGSPAGSEWLKVVETEEQTALRRQQNETEKRRLEDDKKKAERDRRCRGASAARKERELAAQRAAAAAEQARRDPADWQQRGQTEEFTNKNLTAAMECYRKAAHLGDAYSQFKLGYFYDMGLGGLVQDEGAAVEWYCKAAEQGNARAQFNLGHFYENGEGGLPQDKHAAVEWYRKAAEQGDAVAQFNLGHFYENGLGGVPKDKRAAVEWYRKAAEQGDADAQYNLGVCYENGDGGLRKDKRAAVEWYRKAAKQENGNAQSRLKKLGY</sequence>
<organism evidence="7 8">
    <name type="scientific">Porphyridium purpureum</name>
    <name type="common">Red alga</name>
    <name type="synonym">Porphyridium cruentum</name>
    <dbReference type="NCBI Taxonomy" id="35688"/>
    <lineage>
        <taxon>Eukaryota</taxon>
        <taxon>Rhodophyta</taxon>
        <taxon>Bangiophyceae</taxon>
        <taxon>Porphyridiales</taxon>
        <taxon>Porphyridiaceae</taxon>
        <taxon>Porphyridium</taxon>
    </lineage>
</organism>
<evidence type="ECO:0000256" key="3">
    <source>
        <dbReference type="ARBA" id="ARBA00038101"/>
    </source>
</evidence>
<feature type="region of interest" description="Disordered" evidence="5">
    <location>
        <begin position="703"/>
        <end position="762"/>
    </location>
</feature>
<dbReference type="SUPFAM" id="SSF81901">
    <property type="entry name" value="HCP-like"/>
    <property type="match status" value="2"/>
</dbReference>
<dbReference type="OrthoDB" id="4062651at2759"/>
<keyword evidence="8" id="KW-1185">Reference proteome</keyword>
<dbReference type="EMBL" id="VRMN01000032">
    <property type="protein sequence ID" value="KAA8490347.1"/>
    <property type="molecule type" value="Genomic_DNA"/>
</dbReference>
<evidence type="ECO:0000313" key="8">
    <source>
        <dbReference type="Proteomes" id="UP000324585"/>
    </source>
</evidence>
<dbReference type="SMART" id="SM00671">
    <property type="entry name" value="SEL1"/>
    <property type="match status" value="7"/>
</dbReference>
<accession>A0A5J4YIQ8</accession>
<dbReference type="Gene3D" id="1.25.40.10">
    <property type="entry name" value="Tetratricopeptide repeat domain"/>
    <property type="match status" value="2"/>
</dbReference>
<dbReference type="Proteomes" id="UP000324585">
    <property type="component" value="Unassembled WGS sequence"/>
</dbReference>
<dbReference type="InterPro" id="IPR011009">
    <property type="entry name" value="Kinase-like_dom_sf"/>
</dbReference>
<dbReference type="PROSITE" id="PS00108">
    <property type="entry name" value="PROTEIN_KINASE_ST"/>
    <property type="match status" value="1"/>
</dbReference>
<feature type="region of interest" description="Disordered" evidence="5">
    <location>
        <begin position="555"/>
        <end position="576"/>
    </location>
</feature>
<evidence type="ECO:0000259" key="6">
    <source>
        <dbReference type="PROSITE" id="PS50011"/>
    </source>
</evidence>
<dbReference type="Pfam" id="PF08238">
    <property type="entry name" value="Sel1"/>
    <property type="match status" value="8"/>
</dbReference>
<dbReference type="Pfam" id="PF00069">
    <property type="entry name" value="Pkinase"/>
    <property type="match status" value="1"/>
</dbReference>
<protein>
    <submittedName>
        <fullName evidence="7">Secretory immunoglobulin A-binding protein EsiB</fullName>
    </submittedName>
</protein>
<dbReference type="CDD" id="cd21037">
    <property type="entry name" value="MLKL_NTD"/>
    <property type="match status" value="1"/>
</dbReference>
<dbReference type="InterPro" id="IPR008271">
    <property type="entry name" value="Ser/Thr_kinase_AS"/>
</dbReference>
<dbReference type="PANTHER" id="PTHR11102:SF160">
    <property type="entry name" value="ERAD-ASSOCIATED E3 UBIQUITIN-PROTEIN LIGASE COMPONENT HRD3"/>
    <property type="match status" value="1"/>
</dbReference>
<keyword evidence="2 4" id="KW-0067">ATP-binding</keyword>
<dbReference type="PANTHER" id="PTHR11102">
    <property type="entry name" value="SEL-1-LIKE PROTEIN"/>
    <property type="match status" value="1"/>
</dbReference>
<dbReference type="SUPFAM" id="SSF56112">
    <property type="entry name" value="Protein kinase-like (PK-like)"/>
    <property type="match status" value="1"/>
</dbReference>
<dbReference type="InterPro" id="IPR017441">
    <property type="entry name" value="Protein_kinase_ATP_BS"/>
</dbReference>
<dbReference type="SMART" id="SM00220">
    <property type="entry name" value="S_TKc"/>
    <property type="match status" value="1"/>
</dbReference>
<dbReference type="PROSITE" id="PS00107">
    <property type="entry name" value="PROTEIN_KINASE_ATP"/>
    <property type="match status" value="1"/>
</dbReference>
<proteinExistence type="inferred from homology"/>
<comment type="similarity">
    <text evidence="3">Belongs to the sel-1 family.</text>
</comment>